<evidence type="ECO:0000313" key="3">
    <source>
        <dbReference type="Proteomes" id="UP001230207"/>
    </source>
</evidence>
<keyword evidence="1" id="KW-0472">Membrane</keyword>
<comment type="caution">
    <text evidence="2">The sequence shown here is derived from an EMBL/GenBank/DDBJ whole genome shotgun (WGS) entry which is preliminary data.</text>
</comment>
<name>A0ABU0C061_9HYPH</name>
<evidence type="ECO:0000256" key="1">
    <source>
        <dbReference type="SAM" id="Phobius"/>
    </source>
</evidence>
<protein>
    <submittedName>
        <fullName evidence="2">Uncharacterized protein</fullName>
    </submittedName>
</protein>
<keyword evidence="1" id="KW-0812">Transmembrane</keyword>
<dbReference type="EMBL" id="JAUSVF010000003">
    <property type="protein sequence ID" value="MDQ0323558.1"/>
    <property type="molecule type" value="Genomic_DNA"/>
</dbReference>
<dbReference type="Proteomes" id="UP001230207">
    <property type="component" value="Unassembled WGS sequence"/>
</dbReference>
<gene>
    <name evidence="2" type="ORF">QO002_005764</name>
</gene>
<feature type="transmembrane region" description="Helical" evidence="1">
    <location>
        <begin position="12"/>
        <end position="32"/>
    </location>
</feature>
<organism evidence="2 3">
    <name type="scientific">Pararhizobium capsulatum DSM 1112</name>
    <dbReference type="NCBI Taxonomy" id="1121113"/>
    <lineage>
        <taxon>Bacteria</taxon>
        <taxon>Pseudomonadati</taxon>
        <taxon>Pseudomonadota</taxon>
        <taxon>Alphaproteobacteria</taxon>
        <taxon>Hyphomicrobiales</taxon>
        <taxon>Rhizobiaceae</taxon>
        <taxon>Rhizobium/Agrobacterium group</taxon>
        <taxon>Pararhizobium</taxon>
    </lineage>
</organism>
<reference evidence="2 3" key="1">
    <citation type="submission" date="2023-07" db="EMBL/GenBank/DDBJ databases">
        <title>Genomic Encyclopedia of Type Strains, Phase IV (KMG-IV): sequencing the most valuable type-strain genomes for metagenomic binning, comparative biology and taxonomic classification.</title>
        <authorList>
            <person name="Goeker M."/>
        </authorList>
    </citation>
    <scope>NUCLEOTIDE SEQUENCE [LARGE SCALE GENOMIC DNA]</scope>
    <source>
        <strain evidence="2 3">DSM 1112</strain>
    </source>
</reference>
<evidence type="ECO:0000313" key="2">
    <source>
        <dbReference type="EMBL" id="MDQ0323558.1"/>
    </source>
</evidence>
<accession>A0ABU0C061</accession>
<sequence length="33" mass="3756">MLAKGLDMKRFYLAILLVAGTLFWGNLVWLTIS</sequence>
<keyword evidence="3" id="KW-1185">Reference proteome</keyword>
<keyword evidence="1" id="KW-1133">Transmembrane helix</keyword>
<proteinExistence type="predicted"/>